<protein>
    <submittedName>
        <fullName evidence="1">Uncharacterized protein</fullName>
    </submittedName>
</protein>
<proteinExistence type="predicted"/>
<gene>
    <name evidence="1" type="ORF">Taro_033224</name>
</gene>
<feature type="non-terminal residue" evidence="1">
    <location>
        <position position="1"/>
    </location>
</feature>
<sequence>CFIAVDRHWLTSGFQNHVVAGKLDLSTGDLLLSTSNLYLSTGILQLSTPIASITFPVACLFWIGTNIYCKGSVDTPRTGVDTMLQALSQNMKKWSTSVYTRPGQVDTRNRSQRNKSTNFYLRSTPNAVRSTLESLPRRPVFQLATAGRHYSISGRH</sequence>
<keyword evidence="2" id="KW-1185">Reference proteome</keyword>
<evidence type="ECO:0000313" key="2">
    <source>
        <dbReference type="Proteomes" id="UP000652761"/>
    </source>
</evidence>
<accession>A0A843W127</accession>
<organism evidence="1 2">
    <name type="scientific">Colocasia esculenta</name>
    <name type="common">Wild taro</name>
    <name type="synonym">Arum esculentum</name>
    <dbReference type="NCBI Taxonomy" id="4460"/>
    <lineage>
        <taxon>Eukaryota</taxon>
        <taxon>Viridiplantae</taxon>
        <taxon>Streptophyta</taxon>
        <taxon>Embryophyta</taxon>
        <taxon>Tracheophyta</taxon>
        <taxon>Spermatophyta</taxon>
        <taxon>Magnoliopsida</taxon>
        <taxon>Liliopsida</taxon>
        <taxon>Araceae</taxon>
        <taxon>Aroideae</taxon>
        <taxon>Colocasieae</taxon>
        <taxon>Colocasia</taxon>
    </lineage>
</organism>
<comment type="caution">
    <text evidence="1">The sequence shown here is derived from an EMBL/GenBank/DDBJ whole genome shotgun (WGS) entry which is preliminary data.</text>
</comment>
<dbReference type="AlphaFoldDB" id="A0A843W127"/>
<evidence type="ECO:0000313" key="1">
    <source>
        <dbReference type="EMBL" id="MQM00488.1"/>
    </source>
</evidence>
<reference evidence="1" key="1">
    <citation type="submission" date="2017-07" db="EMBL/GenBank/DDBJ databases">
        <title>Taro Niue Genome Assembly and Annotation.</title>
        <authorList>
            <person name="Atibalentja N."/>
            <person name="Keating K."/>
            <person name="Fields C.J."/>
        </authorList>
    </citation>
    <scope>NUCLEOTIDE SEQUENCE</scope>
    <source>
        <strain evidence="1">Niue_2</strain>
        <tissue evidence="1">Leaf</tissue>
    </source>
</reference>
<dbReference type="Proteomes" id="UP000652761">
    <property type="component" value="Unassembled WGS sequence"/>
</dbReference>
<dbReference type="EMBL" id="NMUH01002521">
    <property type="protein sequence ID" value="MQM00488.1"/>
    <property type="molecule type" value="Genomic_DNA"/>
</dbReference>
<name>A0A843W127_COLES</name>